<keyword evidence="6 7" id="KW-0694">RNA-binding</keyword>
<keyword evidence="2 7" id="KW-0963">Cytoplasm</keyword>
<dbReference type="CDD" id="cd04471">
    <property type="entry name" value="S1_RNase_R"/>
    <property type="match status" value="1"/>
</dbReference>
<dbReference type="PANTHER" id="PTHR23355">
    <property type="entry name" value="RIBONUCLEASE"/>
    <property type="match status" value="1"/>
</dbReference>
<dbReference type="Pfam" id="PF00773">
    <property type="entry name" value="RNB"/>
    <property type="match status" value="1"/>
</dbReference>
<evidence type="ECO:0000256" key="1">
    <source>
        <dbReference type="ARBA" id="ARBA00001849"/>
    </source>
</evidence>
<comment type="caution">
    <text evidence="10">The sequence shown here is derived from an EMBL/GenBank/DDBJ whole genome shotgun (WGS) entry which is preliminary data.</text>
</comment>
<dbReference type="GO" id="GO:0005829">
    <property type="term" value="C:cytosol"/>
    <property type="evidence" value="ECO:0007669"/>
    <property type="project" value="TreeGrafter"/>
</dbReference>
<protein>
    <recommendedName>
        <fullName evidence="7">Ribonuclease R</fullName>
        <shortName evidence="7">RNase R</shortName>
        <ecNumber evidence="7">3.1.13.1</ecNumber>
    </recommendedName>
</protein>
<evidence type="ECO:0000256" key="6">
    <source>
        <dbReference type="ARBA" id="ARBA00022884"/>
    </source>
</evidence>
<evidence type="ECO:0000256" key="3">
    <source>
        <dbReference type="ARBA" id="ARBA00022722"/>
    </source>
</evidence>
<evidence type="ECO:0000256" key="2">
    <source>
        <dbReference type="ARBA" id="ARBA00022490"/>
    </source>
</evidence>
<proteinExistence type="inferred from homology"/>
<evidence type="ECO:0000313" key="11">
    <source>
        <dbReference type="Proteomes" id="UP000196560"/>
    </source>
</evidence>
<comment type="similarity">
    <text evidence="7">Belongs to the RNR ribonuclease family. RNase R subfamily.</text>
</comment>
<feature type="region of interest" description="Disordered" evidence="8">
    <location>
        <begin position="1"/>
        <end position="20"/>
    </location>
</feature>
<dbReference type="EMBL" id="NFHO01000008">
    <property type="protein sequence ID" value="OUN42318.1"/>
    <property type="molecule type" value="Genomic_DNA"/>
</dbReference>
<dbReference type="SUPFAM" id="SSF50249">
    <property type="entry name" value="Nucleic acid-binding proteins"/>
    <property type="match status" value="3"/>
</dbReference>
<dbReference type="GO" id="GO:0008859">
    <property type="term" value="F:exoribonuclease II activity"/>
    <property type="evidence" value="ECO:0007669"/>
    <property type="project" value="UniProtKB-UniRule"/>
</dbReference>
<dbReference type="GO" id="GO:0003723">
    <property type="term" value="F:RNA binding"/>
    <property type="evidence" value="ECO:0007669"/>
    <property type="project" value="UniProtKB-UniRule"/>
</dbReference>
<evidence type="ECO:0000259" key="9">
    <source>
        <dbReference type="PROSITE" id="PS50126"/>
    </source>
</evidence>
<name>A0A1Y3U516_9ACTN</name>
<dbReference type="InterPro" id="IPR050180">
    <property type="entry name" value="RNR_Ribonuclease"/>
</dbReference>
<accession>A0A1Y3U516</accession>
<dbReference type="Pfam" id="PF17876">
    <property type="entry name" value="CSD2"/>
    <property type="match status" value="1"/>
</dbReference>
<evidence type="ECO:0000256" key="4">
    <source>
        <dbReference type="ARBA" id="ARBA00022801"/>
    </source>
</evidence>
<dbReference type="PROSITE" id="PS50126">
    <property type="entry name" value="S1"/>
    <property type="match status" value="1"/>
</dbReference>
<dbReference type="InterPro" id="IPR040476">
    <property type="entry name" value="CSD2"/>
</dbReference>
<feature type="compositionally biased region" description="Basic residues" evidence="8">
    <location>
        <begin position="1"/>
        <end position="18"/>
    </location>
</feature>
<evidence type="ECO:0000256" key="7">
    <source>
        <dbReference type="HAMAP-Rule" id="MF_01895"/>
    </source>
</evidence>
<comment type="catalytic activity">
    <reaction evidence="1 7">
        <text>Exonucleolytic cleavage in the 3'- to 5'-direction to yield nucleoside 5'-phosphates.</text>
        <dbReference type="EC" id="3.1.13.1"/>
    </reaction>
</comment>
<dbReference type="eggNOG" id="COG0557">
    <property type="taxonomic scope" value="Bacteria"/>
</dbReference>
<evidence type="ECO:0000256" key="8">
    <source>
        <dbReference type="SAM" id="MobiDB-lite"/>
    </source>
</evidence>
<dbReference type="EC" id="3.1.13.1" evidence="7"/>
<dbReference type="STRING" id="1118060.GCA_000311845_01899"/>
<evidence type="ECO:0000256" key="5">
    <source>
        <dbReference type="ARBA" id="ARBA00022839"/>
    </source>
</evidence>
<reference evidence="11" key="1">
    <citation type="submission" date="2017-04" db="EMBL/GenBank/DDBJ databases">
        <title>Function of individual gut microbiota members based on whole genome sequencing of pure cultures obtained from chicken caecum.</title>
        <authorList>
            <person name="Medvecky M."/>
            <person name="Cejkova D."/>
            <person name="Polansky O."/>
            <person name="Karasova D."/>
            <person name="Kubasova T."/>
            <person name="Cizek A."/>
            <person name="Rychlik I."/>
        </authorList>
    </citation>
    <scope>NUCLEOTIDE SEQUENCE [LARGE SCALE GENOMIC DNA]</scope>
    <source>
        <strain evidence="11">An70</strain>
    </source>
</reference>
<dbReference type="GO" id="GO:0006402">
    <property type="term" value="P:mRNA catabolic process"/>
    <property type="evidence" value="ECO:0007669"/>
    <property type="project" value="TreeGrafter"/>
</dbReference>
<gene>
    <name evidence="7" type="primary">rnr</name>
    <name evidence="10" type="ORF">B5G21_07600</name>
</gene>
<dbReference type="SMART" id="SM00316">
    <property type="entry name" value="S1"/>
    <property type="match status" value="1"/>
</dbReference>
<dbReference type="InterPro" id="IPR003029">
    <property type="entry name" value="S1_domain"/>
</dbReference>
<dbReference type="SMART" id="SM00955">
    <property type="entry name" value="RNB"/>
    <property type="match status" value="1"/>
</dbReference>
<dbReference type="NCBIfam" id="TIGR00358">
    <property type="entry name" value="3_prime_RNase"/>
    <property type="match status" value="1"/>
</dbReference>
<dbReference type="Gene3D" id="2.40.50.140">
    <property type="entry name" value="Nucleic acid-binding proteins"/>
    <property type="match status" value="2"/>
</dbReference>
<comment type="subcellular location">
    <subcellularLocation>
        <location evidence="7">Cytoplasm</location>
    </subcellularLocation>
</comment>
<organism evidence="10 11">
    <name type="scientific">Enorma massiliensis</name>
    <dbReference type="NCBI Taxonomy" id="1472761"/>
    <lineage>
        <taxon>Bacteria</taxon>
        <taxon>Bacillati</taxon>
        <taxon>Actinomycetota</taxon>
        <taxon>Coriobacteriia</taxon>
        <taxon>Coriobacteriales</taxon>
        <taxon>Coriobacteriaceae</taxon>
        <taxon>Enorma</taxon>
    </lineage>
</organism>
<sequence>MGRKRSGRGRRSPVRRERRPSLTGTVRLTERHGFVETAEGSLKLAGRALREVMDGDVVAVSVQRGEGGKRATVESVIERAAASIVGTYAEAGPLGAVHPLDTRIKADFFILPHDRSARDAGVQVGDIVRARIVSYPSRYESGVVTVERRIGGEDAADLGIQCVMARFDLEDGYPEEPERAASELVQDIEGALADPLRRDVRNRFAFTIDPVDARDFDDAISIERTPAGGFELGVHIADVSHYVAWGSSIDLEARRRGTSVYLADRVLPMLPERLCNDLCSLRPDEDRLAMTVDISLDARGRVQGARMYPSVIRSRVRLAYGEADRLLEAGEAAAAEGGPNSALARKLAHAAAEGTDLVEVLRTADDLARLRRTVRERRGALDFDTVEVHALLDEAGRPYELTCRKRTAATSLVEEAMLLANECVAAYLTRRGVASAFRVHDAPDPDHLQGAASALVELGVIDRTLGLAISAGSQEAMRRAIDEAAGTSVFELVNALLLRAMQRAVYRPDNEGHYALGAEAYCHFTSPIRRYPDLIVHRTLKLALARERLGAREVRERAPRLAGAGREGLDAVLPALCRACSERERIADAAAHASQKVEVARYYGERIGEQYHAVISWVSEMGAFARMDDTQAEGLIHLRDLGDEWFDFDGRQLALVGSVSGRAVRPGNRVIVEVVSANPARGHLDLALVTSPRALH</sequence>
<keyword evidence="4 7" id="KW-0378">Hydrolase</keyword>
<dbReference type="Pfam" id="PF00575">
    <property type="entry name" value="S1"/>
    <property type="match status" value="1"/>
</dbReference>
<dbReference type="InterPro" id="IPR011805">
    <property type="entry name" value="RNase_R"/>
</dbReference>
<comment type="function">
    <text evidence="7">3'-5' exoribonuclease that releases 5'-nucleoside monophosphates and is involved in maturation of structured RNAs.</text>
</comment>
<dbReference type="InterPro" id="IPR001900">
    <property type="entry name" value="RNase_II/R"/>
</dbReference>
<keyword evidence="11" id="KW-1185">Reference proteome</keyword>
<keyword evidence="5 7" id="KW-0269">Exonuclease</keyword>
<dbReference type="AlphaFoldDB" id="A0A1Y3U516"/>
<dbReference type="PANTHER" id="PTHR23355:SF9">
    <property type="entry name" value="DIS3-LIKE EXONUCLEASE 2"/>
    <property type="match status" value="1"/>
</dbReference>
<keyword evidence="3 7" id="KW-0540">Nuclease</keyword>
<dbReference type="RefSeq" id="WP_087186688.1">
    <property type="nucleotide sequence ID" value="NZ_NFHO01000008.1"/>
</dbReference>
<dbReference type="InterPro" id="IPR012340">
    <property type="entry name" value="NA-bd_OB-fold"/>
</dbReference>
<feature type="domain" description="S1 motif" evidence="9">
    <location>
        <begin position="608"/>
        <end position="689"/>
    </location>
</feature>
<dbReference type="InterPro" id="IPR004476">
    <property type="entry name" value="RNase_II/RNase_R"/>
</dbReference>
<dbReference type="Proteomes" id="UP000196560">
    <property type="component" value="Unassembled WGS sequence"/>
</dbReference>
<dbReference type="HAMAP" id="MF_01895">
    <property type="entry name" value="RNase_R"/>
    <property type="match status" value="1"/>
</dbReference>
<evidence type="ECO:0000313" key="10">
    <source>
        <dbReference type="EMBL" id="OUN42318.1"/>
    </source>
</evidence>